<dbReference type="Gene3D" id="2.40.160.200">
    <property type="entry name" value="LURP1-related"/>
    <property type="match status" value="1"/>
</dbReference>
<keyword evidence="3" id="KW-1185">Reference proteome</keyword>
<dbReference type="PANTHER" id="PTHR31087">
    <property type="match status" value="1"/>
</dbReference>
<dbReference type="Proteomes" id="UP000030748">
    <property type="component" value="Unassembled WGS sequence"/>
</dbReference>
<dbReference type="InterPro" id="IPR025659">
    <property type="entry name" value="Tubby-like_C"/>
</dbReference>
<organism evidence="2 3">
    <name type="scientific">Erythranthe guttata</name>
    <name type="common">Yellow monkey flower</name>
    <name type="synonym">Mimulus guttatus</name>
    <dbReference type="NCBI Taxonomy" id="4155"/>
    <lineage>
        <taxon>Eukaryota</taxon>
        <taxon>Viridiplantae</taxon>
        <taxon>Streptophyta</taxon>
        <taxon>Embryophyta</taxon>
        <taxon>Tracheophyta</taxon>
        <taxon>Spermatophyta</taxon>
        <taxon>Magnoliopsida</taxon>
        <taxon>eudicotyledons</taxon>
        <taxon>Gunneridae</taxon>
        <taxon>Pentapetalae</taxon>
        <taxon>asterids</taxon>
        <taxon>lamiids</taxon>
        <taxon>Lamiales</taxon>
        <taxon>Phrymaceae</taxon>
        <taxon>Erythranthe</taxon>
    </lineage>
</organism>
<gene>
    <name evidence="2" type="ORF">MIMGU_mgv1a020987mg</name>
</gene>
<evidence type="ECO:0000313" key="3">
    <source>
        <dbReference type="Proteomes" id="UP000030748"/>
    </source>
</evidence>
<dbReference type="PANTHER" id="PTHR31087:SF14">
    <property type="entry name" value="PROTEIN LURP-ONE-RELATED 17"/>
    <property type="match status" value="1"/>
</dbReference>
<dbReference type="eggNOG" id="ENOG502RYH3">
    <property type="taxonomic scope" value="Eukaryota"/>
</dbReference>
<dbReference type="STRING" id="4155.A0A022RI26"/>
<protein>
    <recommendedName>
        <fullName evidence="4">Tubby C-terminal domain-containing protein</fullName>
    </recommendedName>
</protein>
<evidence type="ECO:0000313" key="2">
    <source>
        <dbReference type="EMBL" id="EYU40057.1"/>
    </source>
</evidence>
<comment type="similarity">
    <text evidence="1">Belongs to the LOR family.</text>
</comment>
<evidence type="ECO:0000256" key="1">
    <source>
        <dbReference type="ARBA" id="ARBA00005437"/>
    </source>
</evidence>
<dbReference type="Pfam" id="PF04525">
    <property type="entry name" value="LOR"/>
    <property type="match status" value="1"/>
</dbReference>
<dbReference type="SUPFAM" id="SSF54518">
    <property type="entry name" value="Tubby C-terminal domain-like"/>
    <property type="match status" value="1"/>
</dbReference>
<reference evidence="2 3" key="1">
    <citation type="journal article" date="2013" name="Proc. Natl. Acad. Sci. U.S.A.">
        <title>Fine-scale variation in meiotic recombination in Mimulus inferred from population shotgun sequencing.</title>
        <authorList>
            <person name="Hellsten U."/>
            <person name="Wright K.M."/>
            <person name="Jenkins J."/>
            <person name="Shu S."/>
            <person name="Yuan Y."/>
            <person name="Wessler S.R."/>
            <person name="Schmutz J."/>
            <person name="Willis J.H."/>
            <person name="Rokhsar D.S."/>
        </authorList>
    </citation>
    <scope>NUCLEOTIDE SEQUENCE [LARGE SCALE GENOMIC DNA]</scope>
    <source>
        <strain evidence="3">cv. DUN x IM62</strain>
    </source>
</reference>
<proteinExistence type="inferred from homology"/>
<dbReference type="AlphaFoldDB" id="A0A022RI26"/>
<dbReference type="InterPro" id="IPR007612">
    <property type="entry name" value="LOR"/>
</dbReference>
<sequence length="226" mass="25889">MLLLLKSKSRTVHHYQEEQENNDDDNIINIRNNRINKLESISLTVWRKSLIFSCKGFTVIGSDGSLVYRVDNYTGRPHRIVLMDGSGEPIFTVCRPKKLSIVNNYWLIYEGDEVGKDGINSSFKKPIFCVRKNLSIMKFTRPSVIAYVYNGVSEKKCVYVIEGSYEHRSCTVFDESRKIVFEIKKKECSRGGVSFGSEVFHLIVRPGIDSRFAMAIVLLLDQMFAP</sequence>
<accession>A0A022RI26</accession>
<dbReference type="InterPro" id="IPR038595">
    <property type="entry name" value="LOR_sf"/>
</dbReference>
<evidence type="ECO:0008006" key="4">
    <source>
        <dbReference type="Google" id="ProtNLM"/>
    </source>
</evidence>
<name>A0A022RI26_ERYGU</name>
<dbReference type="EMBL" id="KI630433">
    <property type="protein sequence ID" value="EYU40057.1"/>
    <property type="molecule type" value="Genomic_DNA"/>
</dbReference>